<gene>
    <name evidence="1" type="ORF">MERR_LOCUS4893</name>
</gene>
<keyword evidence="2" id="KW-1185">Reference proteome</keyword>
<evidence type="ECO:0000313" key="2">
    <source>
        <dbReference type="Proteomes" id="UP000467841"/>
    </source>
</evidence>
<accession>A0A6D2HQ97</accession>
<dbReference type="Proteomes" id="UP000467841">
    <property type="component" value="Unassembled WGS sequence"/>
</dbReference>
<comment type="caution">
    <text evidence="1">The sequence shown here is derived from an EMBL/GenBank/DDBJ whole genome shotgun (WGS) entry which is preliminary data.</text>
</comment>
<name>A0A6D2HQ97_9BRAS</name>
<dbReference type="EMBL" id="CACVBM020000333">
    <property type="protein sequence ID" value="CAA7017658.1"/>
    <property type="molecule type" value="Genomic_DNA"/>
</dbReference>
<reference evidence="1" key="1">
    <citation type="submission" date="2020-01" db="EMBL/GenBank/DDBJ databases">
        <authorList>
            <person name="Mishra B."/>
        </authorList>
    </citation>
    <scope>NUCLEOTIDE SEQUENCE [LARGE SCALE GENOMIC DNA]</scope>
</reference>
<organism evidence="1 2">
    <name type="scientific">Microthlaspi erraticum</name>
    <dbReference type="NCBI Taxonomy" id="1685480"/>
    <lineage>
        <taxon>Eukaryota</taxon>
        <taxon>Viridiplantae</taxon>
        <taxon>Streptophyta</taxon>
        <taxon>Embryophyta</taxon>
        <taxon>Tracheophyta</taxon>
        <taxon>Spermatophyta</taxon>
        <taxon>Magnoliopsida</taxon>
        <taxon>eudicotyledons</taxon>
        <taxon>Gunneridae</taxon>
        <taxon>Pentapetalae</taxon>
        <taxon>rosids</taxon>
        <taxon>malvids</taxon>
        <taxon>Brassicales</taxon>
        <taxon>Brassicaceae</taxon>
        <taxon>Coluteocarpeae</taxon>
        <taxon>Microthlaspi</taxon>
    </lineage>
</organism>
<dbReference type="AlphaFoldDB" id="A0A6D2HQ97"/>
<protein>
    <submittedName>
        <fullName evidence="1">Uncharacterized protein</fullName>
    </submittedName>
</protein>
<evidence type="ECO:0000313" key="1">
    <source>
        <dbReference type="EMBL" id="CAA7017658.1"/>
    </source>
</evidence>
<proteinExistence type="predicted"/>
<sequence>MYSVSRVDGCLERKPRHSCYVGNMDGTSGASSSLLSESDVVSWSESVEVGKIGDFRVGGALYFFVSNSRYRWSKSRRRRVDCGGRNVKIWKNVLLKQNISWH</sequence>